<evidence type="ECO:0000313" key="9">
    <source>
        <dbReference type="EMBL" id="GJD99641.1"/>
    </source>
</evidence>
<organism evidence="9 10">
    <name type="scientific">Methylobacterium isbiliense</name>
    <dbReference type="NCBI Taxonomy" id="315478"/>
    <lineage>
        <taxon>Bacteria</taxon>
        <taxon>Pseudomonadati</taxon>
        <taxon>Pseudomonadota</taxon>
        <taxon>Alphaproteobacteria</taxon>
        <taxon>Hyphomicrobiales</taxon>
        <taxon>Methylobacteriaceae</taxon>
        <taxon>Methylobacterium</taxon>
    </lineage>
</organism>
<dbReference type="EMBL" id="BPQQ01000017">
    <property type="protein sequence ID" value="GJD99641.1"/>
    <property type="molecule type" value="Genomic_DNA"/>
</dbReference>
<evidence type="ECO:0000256" key="7">
    <source>
        <dbReference type="SAM" id="Phobius"/>
    </source>
</evidence>
<feature type="transmembrane region" description="Helical" evidence="7">
    <location>
        <begin position="100"/>
        <end position="117"/>
    </location>
</feature>
<keyword evidence="2" id="KW-0813">Transport</keyword>
<evidence type="ECO:0000256" key="3">
    <source>
        <dbReference type="ARBA" id="ARBA00022475"/>
    </source>
</evidence>
<feature type="transmembrane region" description="Helical" evidence="7">
    <location>
        <begin position="299"/>
        <end position="317"/>
    </location>
</feature>
<keyword evidence="10" id="KW-1185">Reference proteome</keyword>
<dbReference type="InterPro" id="IPR050171">
    <property type="entry name" value="MFS_Transporters"/>
</dbReference>
<evidence type="ECO:0000313" key="10">
    <source>
        <dbReference type="Proteomes" id="UP001055153"/>
    </source>
</evidence>
<accession>A0ABQ4S966</accession>
<dbReference type="InterPro" id="IPR011701">
    <property type="entry name" value="MFS"/>
</dbReference>
<feature type="transmembrane region" description="Helical" evidence="7">
    <location>
        <begin position="363"/>
        <end position="385"/>
    </location>
</feature>
<proteinExistence type="predicted"/>
<feature type="transmembrane region" description="Helical" evidence="7">
    <location>
        <begin position="271"/>
        <end position="293"/>
    </location>
</feature>
<evidence type="ECO:0000256" key="6">
    <source>
        <dbReference type="ARBA" id="ARBA00023136"/>
    </source>
</evidence>
<dbReference type="Proteomes" id="UP001055153">
    <property type="component" value="Unassembled WGS sequence"/>
</dbReference>
<feature type="transmembrane region" description="Helical" evidence="7">
    <location>
        <begin position="241"/>
        <end position="259"/>
    </location>
</feature>
<keyword evidence="3" id="KW-1003">Cell membrane</keyword>
<dbReference type="RefSeq" id="WP_238234529.1">
    <property type="nucleotide sequence ID" value="NZ_BPQQ01000017.1"/>
</dbReference>
<feature type="transmembrane region" description="Helical" evidence="7">
    <location>
        <begin position="75"/>
        <end position="94"/>
    </location>
</feature>
<feature type="transmembrane region" description="Helical" evidence="7">
    <location>
        <begin position="205"/>
        <end position="229"/>
    </location>
</feature>
<evidence type="ECO:0000259" key="8">
    <source>
        <dbReference type="PROSITE" id="PS50850"/>
    </source>
</evidence>
<feature type="transmembrane region" description="Helical" evidence="7">
    <location>
        <begin position="138"/>
        <end position="158"/>
    </location>
</feature>
<dbReference type="PROSITE" id="PS50850">
    <property type="entry name" value="MFS"/>
    <property type="match status" value="1"/>
</dbReference>
<comment type="subcellular location">
    <subcellularLocation>
        <location evidence="1">Cell membrane</location>
        <topology evidence="1">Multi-pass membrane protein</topology>
    </subcellularLocation>
</comment>
<sequence length="399" mass="40586">MSPDRLSRRTLLFVNIAHALDHFVLLIYPTAVIAIAAETGLDYATLIGLATGAFVAFGLCSLPMGWLADRFGRRTLLAVFFLGYGLSCLGVASAGSRTAFAVWLLVLGVASAIYHPVGSTMLVTHARRLGRDLGINGVWGNLGAASASGVTALVAAALGWRAAFVLPGLVCLAAGAAFLALVPGDGEGSGQKAGGAPLIPVARPLALLAVFGMAVVAGGMTFNVTTIALPKVLDERLGLDLPLVLTGSLATLVFGFGALTQLLMGRLVDRFSLPTIFVGLAALQPLGLGLAAAAGGLPLVAGLVLITAAIYGQVVVNDAMVARYVPPRHRAKAFSVRYFLGFTASGFAVPLIALLHGMGGFRLVLAAAAGFGAVVFAAAVAFHAIAQQAAPARPAAPAE</sequence>
<name>A0ABQ4S966_9HYPH</name>
<keyword evidence="4 7" id="KW-0812">Transmembrane</keyword>
<dbReference type="SUPFAM" id="SSF103473">
    <property type="entry name" value="MFS general substrate transporter"/>
    <property type="match status" value="1"/>
</dbReference>
<protein>
    <recommendedName>
        <fullName evidence="8">Major facilitator superfamily (MFS) profile domain-containing protein</fullName>
    </recommendedName>
</protein>
<dbReference type="InterPro" id="IPR036259">
    <property type="entry name" value="MFS_trans_sf"/>
</dbReference>
<gene>
    <name evidence="9" type="ORF">GMJLKIPL_1559</name>
</gene>
<reference evidence="9" key="2">
    <citation type="submission" date="2021-08" db="EMBL/GenBank/DDBJ databases">
        <authorList>
            <person name="Tani A."/>
            <person name="Ola A."/>
            <person name="Ogura Y."/>
            <person name="Katsura K."/>
            <person name="Hayashi T."/>
        </authorList>
    </citation>
    <scope>NUCLEOTIDE SEQUENCE</scope>
    <source>
        <strain evidence="9">DSM 17168</strain>
    </source>
</reference>
<evidence type="ECO:0000256" key="5">
    <source>
        <dbReference type="ARBA" id="ARBA00022989"/>
    </source>
</evidence>
<feature type="transmembrane region" description="Helical" evidence="7">
    <location>
        <begin position="164"/>
        <end position="184"/>
    </location>
</feature>
<feature type="transmembrane region" description="Helical" evidence="7">
    <location>
        <begin position="12"/>
        <end position="37"/>
    </location>
</feature>
<reference evidence="9" key="1">
    <citation type="journal article" date="2021" name="Front. Microbiol.">
        <title>Comprehensive Comparative Genomics and Phenotyping of Methylobacterium Species.</title>
        <authorList>
            <person name="Alessa O."/>
            <person name="Ogura Y."/>
            <person name="Fujitani Y."/>
            <person name="Takami H."/>
            <person name="Hayashi T."/>
            <person name="Sahin N."/>
            <person name="Tani A."/>
        </authorList>
    </citation>
    <scope>NUCLEOTIDE SEQUENCE</scope>
    <source>
        <strain evidence="9">DSM 17168</strain>
    </source>
</reference>
<evidence type="ECO:0000256" key="4">
    <source>
        <dbReference type="ARBA" id="ARBA00022692"/>
    </source>
</evidence>
<comment type="caution">
    <text evidence="9">The sequence shown here is derived from an EMBL/GenBank/DDBJ whole genome shotgun (WGS) entry which is preliminary data.</text>
</comment>
<feature type="transmembrane region" description="Helical" evidence="7">
    <location>
        <begin position="338"/>
        <end position="357"/>
    </location>
</feature>
<dbReference type="Pfam" id="PF07690">
    <property type="entry name" value="MFS_1"/>
    <property type="match status" value="1"/>
</dbReference>
<dbReference type="Gene3D" id="1.20.1250.20">
    <property type="entry name" value="MFS general substrate transporter like domains"/>
    <property type="match status" value="2"/>
</dbReference>
<evidence type="ECO:0000256" key="2">
    <source>
        <dbReference type="ARBA" id="ARBA00022448"/>
    </source>
</evidence>
<keyword evidence="6 7" id="KW-0472">Membrane</keyword>
<dbReference type="PANTHER" id="PTHR23517">
    <property type="entry name" value="RESISTANCE PROTEIN MDTM, PUTATIVE-RELATED-RELATED"/>
    <property type="match status" value="1"/>
</dbReference>
<keyword evidence="5 7" id="KW-1133">Transmembrane helix</keyword>
<dbReference type="PANTHER" id="PTHR23517:SF2">
    <property type="entry name" value="MULTIDRUG RESISTANCE PROTEIN MDTH"/>
    <property type="match status" value="1"/>
</dbReference>
<feature type="domain" description="Major facilitator superfamily (MFS) profile" evidence="8">
    <location>
        <begin position="10"/>
        <end position="390"/>
    </location>
</feature>
<evidence type="ECO:0000256" key="1">
    <source>
        <dbReference type="ARBA" id="ARBA00004651"/>
    </source>
</evidence>
<dbReference type="InterPro" id="IPR020846">
    <property type="entry name" value="MFS_dom"/>
</dbReference>
<feature type="transmembrane region" description="Helical" evidence="7">
    <location>
        <begin position="43"/>
        <end position="68"/>
    </location>
</feature>